<gene>
    <name evidence="1" type="ORF">JMM60_18970</name>
</gene>
<proteinExistence type="predicted"/>
<comment type="caution">
    <text evidence="1">The sequence shown here is derived from an EMBL/GenBank/DDBJ whole genome shotgun (WGS) entry which is preliminary data.</text>
</comment>
<reference evidence="1 2" key="1">
    <citation type="submission" date="2021-01" db="EMBL/GenBank/DDBJ databases">
        <title>Draft genomes of Rhodovulum sulfidophilum.</title>
        <authorList>
            <person name="Guzman M.S."/>
        </authorList>
    </citation>
    <scope>NUCLEOTIDE SEQUENCE [LARGE SCALE GENOMIC DNA]</scope>
    <source>
        <strain evidence="1 2">AB35</strain>
    </source>
</reference>
<accession>A0ABS1RY62</accession>
<sequence>MSNFIFDDSKRFSGNCTAFVESVKDIDPEMAEILEANWAKLLPVVRDGERVSKARTTFNEAIAVALDEILTRDAETEGE</sequence>
<dbReference type="EMBL" id="JAESJJ010000035">
    <property type="protein sequence ID" value="MBL3610843.1"/>
    <property type="molecule type" value="Genomic_DNA"/>
</dbReference>
<evidence type="ECO:0000313" key="2">
    <source>
        <dbReference type="Proteomes" id="UP000604473"/>
    </source>
</evidence>
<evidence type="ECO:0000313" key="1">
    <source>
        <dbReference type="EMBL" id="MBL3610843.1"/>
    </source>
</evidence>
<dbReference type="Proteomes" id="UP000604473">
    <property type="component" value="Unassembled WGS sequence"/>
</dbReference>
<keyword evidence="2" id="KW-1185">Reference proteome</keyword>
<name>A0ABS1RY62_RHOSU</name>
<organism evidence="1 2">
    <name type="scientific">Rhodovulum sulfidophilum</name>
    <name type="common">Rhodobacter sulfidophilus</name>
    <dbReference type="NCBI Taxonomy" id="35806"/>
    <lineage>
        <taxon>Bacteria</taxon>
        <taxon>Pseudomonadati</taxon>
        <taxon>Pseudomonadota</taxon>
        <taxon>Alphaproteobacteria</taxon>
        <taxon>Rhodobacterales</taxon>
        <taxon>Paracoccaceae</taxon>
        <taxon>Rhodovulum</taxon>
    </lineage>
</organism>
<dbReference type="RefSeq" id="WP_202250381.1">
    <property type="nucleotide sequence ID" value="NZ_JAESJJ010000035.1"/>
</dbReference>
<protein>
    <submittedName>
        <fullName evidence="1">Uncharacterized protein</fullName>
    </submittedName>
</protein>